<evidence type="ECO:0000256" key="6">
    <source>
        <dbReference type="SAM" id="Phobius"/>
    </source>
</evidence>
<reference evidence="8" key="1">
    <citation type="submission" date="2016-10" db="EMBL/GenBank/DDBJ databases">
        <authorList>
            <person name="Varghese N."/>
            <person name="Submissions S."/>
        </authorList>
    </citation>
    <scope>NUCLEOTIDE SEQUENCE [LARGE SCALE GENOMIC DNA]</scope>
    <source>
        <strain evidence="8">EPL6</strain>
    </source>
</reference>
<dbReference type="Gene3D" id="2.60.450.10">
    <property type="entry name" value="Lipopolysaccharide (LPS) transport protein A like domain"/>
    <property type="match status" value="1"/>
</dbReference>
<dbReference type="PANTHER" id="PTHR37481:SF1">
    <property type="entry name" value="LIPOPOLYSACCHARIDE EXPORT SYSTEM PROTEIN LPTC"/>
    <property type="match status" value="1"/>
</dbReference>
<keyword evidence="3 6" id="KW-0812">Transmembrane</keyword>
<dbReference type="GO" id="GO:0005886">
    <property type="term" value="C:plasma membrane"/>
    <property type="evidence" value="ECO:0007669"/>
    <property type="project" value="InterPro"/>
</dbReference>
<accession>A0A1G9QPB9</accession>
<dbReference type="InterPro" id="IPR010664">
    <property type="entry name" value="LipoPS_assembly_LptC-rel"/>
</dbReference>
<dbReference type="InterPro" id="IPR026265">
    <property type="entry name" value="LptC"/>
</dbReference>
<dbReference type="GO" id="GO:0015221">
    <property type="term" value="F:lipopolysaccharide transmembrane transporter activity"/>
    <property type="evidence" value="ECO:0007669"/>
    <property type="project" value="InterPro"/>
</dbReference>
<dbReference type="GO" id="GO:0017089">
    <property type="term" value="F:glycolipid transfer activity"/>
    <property type="evidence" value="ECO:0007669"/>
    <property type="project" value="TreeGrafter"/>
</dbReference>
<evidence type="ECO:0000256" key="5">
    <source>
        <dbReference type="ARBA" id="ARBA00023136"/>
    </source>
</evidence>
<sequence>MTPAPAAARTPRPRRSALRRAWDRATLYLPVLLMGLLALATLWLVRNAPRPQLPEAERPVQHQPDYYMRDFSVKNFEGDGRLGSELRGALLQHYPDTDTLEVDQARMRSLGVDGRVTTARANRALSNADGSEVQLFGEAQVVREPLARPGGESLPRLEFAGEFLHVWTREERVRSNQPVTLRRGADTFTADGMSYDHLAQVLELHGRVRGSMAPPAVRR</sequence>
<organism evidence="7 8">
    <name type="scientific">Oryzisolibacter propanilivorax</name>
    <dbReference type="NCBI Taxonomy" id="1527607"/>
    <lineage>
        <taxon>Bacteria</taxon>
        <taxon>Pseudomonadati</taxon>
        <taxon>Pseudomonadota</taxon>
        <taxon>Betaproteobacteria</taxon>
        <taxon>Burkholderiales</taxon>
        <taxon>Comamonadaceae</taxon>
        <taxon>Oryzisolibacter</taxon>
    </lineage>
</organism>
<dbReference type="RefSeq" id="WP_091567280.1">
    <property type="nucleotide sequence ID" value="NZ_FNHP01000002.1"/>
</dbReference>
<evidence type="ECO:0000256" key="2">
    <source>
        <dbReference type="ARBA" id="ARBA00022519"/>
    </source>
</evidence>
<proteinExistence type="predicted"/>
<evidence type="ECO:0000256" key="3">
    <source>
        <dbReference type="ARBA" id="ARBA00022692"/>
    </source>
</evidence>
<evidence type="ECO:0000256" key="1">
    <source>
        <dbReference type="ARBA" id="ARBA00022475"/>
    </source>
</evidence>
<keyword evidence="1" id="KW-1003">Cell membrane</keyword>
<dbReference type="EMBL" id="FNHP01000002">
    <property type="protein sequence ID" value="SDM12427.1"/>
    <property type="molecule type" value="Genomic_DNA"/>
</dbReference>
<evidence type="ECO:0000313" key="8">
    <source>
        <dbReference type="Proteomes" id="UP000198552"/>
    </source>
</evidence>
<dbReference type="InterPro" id="IPR052363">
    <property type="entry name" value="LPS_export_LptC"/>
</dbReference>
<evidence type="ECO:0000313" key="7">
    <source>
        <dbReference type="EMBL" id="SDM12427.1"/>
    </source>
</evidence>
<keyword evidence="8" id="KW-1185">Reference proteome</keyword>
<dbReference type="STRING" id="1527607.SAMN05428957_102448"/>
<dbReference type="PANTHER" id="PTHR37481">
    <property type="entry name" value="LIPOPOLYSACCHARIDE EXPORT SYSTEM PROTEIN LPTC"/>
    <property type="match status" value="1"/>
</dbReference>
<keyword evidence="4 6" id="KW-1133">Transmembrane helix</keyword>
<dbReference type="OrthoDB" id="5298112at2"/>
<keyword evidence="5 6" id="KW-0472">Membrane</keyword>
<name>A0A1G9QPB9_9BURK</name>
<gene>
    <name evidence="7" type="ORF">SAMN05428957_102448</name>
</gene>
<feature type="transmembrane region" description="Helical" evidence="6">
    <location>
        <begin position="25"/>
        <end position="45"/>
    </location>
</feature>
<dbReference type="AlphaFoldDB" id="A0A1G9QPB9"/>
<dbReference type="GO" id="GO:0030288">
    <property type="term" value="C:outer membrane-bounded periplasmic space"/>
    <property type="evidence" value="ECO:0007669"/>
    <property type="project" value="TreeGrafter"/>
</dbReference>
<protein>
    <submittedName>
        <fullName evidence="7">Lipopolysaccharide export system protein LptC</fullName>
    </submittedName>
</protein>
<keyword evidence="2" id="KW-0997">Cell inner membrane</keyword>
<dbReference type="NCBIfam" id="TIGR04409">
    <property type="entry name" value="LptC_YrbK"/>
    <property type="match status" value="1"/>
</dbReference>
<dbReference type="Proteomes" id="UP000198552">
    <property type="component" value="Unassembled WGS sequence"/>
</dbReference>
<evidence type="ECO:0000256" key="4">
    <source>
        <dbReference type="ARBA" id="ARBA00022989"/>
    </source>
</evidence>
<dbReference type="Pfam" id="PF06835">
    <property type="entry name" value="LptC"/>
    <property type="match status" value="1"/>
</dbReference>